<feature type="signal peptide" evidence="2">
    <location>
        <begin position="1"/>
        <end position="21"/>
    </location>
</feature>
<dbReference type="EMBL" id="JAAAIL010000498">
    <property type="protein sequence ID" value="KAG0275284.1"/>
    <property type="molecule type" value="Genomic_DNA"/>
</dbReference>
<organism evidence="3 4">
    <name type="scientific">Linnemannia exigua</name>
    <dbReference type="NCBI Taxonomy" id="604196"/>
    <lineage>
        <taxon>Eukaryota</taxon>
        <taxon>Fungi</taxon>
        <taxon>Fungi incertae sedis</taxon>
        <taxon>Mucoromycota</taxon>
        <taxon>Mortierellomycotina</taxon>
        <taxon>Mortierellomycetes</taxon>
        <taxon>Mortierellales</taxon>
        <taxon>Mortierellaceae</taxon>
        <taxon>Linnemannia</taxon>
    </lineage>
</organism>
<proteinExistence type="predicted"/>
<feature type="compositionally biased region" description="Low complexity" evidence="1">
    <location>
        <begin position="143"/>
        <end position="166"/>
    </location>
</feature>
<keyword evidence="4" id="KW-1185">Reference proteome</keyword>
<accession>A0AAD4H6Z9</accession>
<sequence>MIIKRLVLALVALAATSNALALPLHSRRSDEVVGADNNSNDNNSNNAPLSTTPDSPTSPTILNALLPTPPKVVAPNKDSSQQGTLPPPAANPSNDPSQQGNAALAPLSATPDSPTSPTILNTLMPSPPQVVVPNKDSAQQGTSPSPAANPSNDPSQQGNAAAASTTAALPVKDAPTVNNVQQTSNAPTANNVQPQSPETDASEGNNANAKTTTHPPPSTVAQTDSNPQGDPHTMTTPAPIVKPDPQATAAVPVSAPVTQLNAVPQDVPHPMPAFTPPPAAAVAAAVPKSEVAAVPKPEVATVLPPPQPVSEVKSTSDPKVASTPPSTETTTDVEGVNPTVPAAQEEPQPASVAQEEHLPETAPAPQAKLKQEATPATQEEPKDQTTPEPQTVPVQEKLKPEPAPAAKAKSETPLLPAIFSKPEPGAPTSSTTATQCLTLLLETQLSPTESCKKTILDDTNLIQAAELSPVGLDFMYSKENPVISTNSLRLKFSEIPGYTLSIIEAQHSVTIVYKGKDIASFSQPWAHSAIHGSTLSTAIDHADIKVLSDDAFSDFIATLITKPEANIVLKGVVDVNISVASTTGGPPKTFIVAGLQFSSPIRMDGLNNLSQKSFESSKEYLVYGESFYFTSIITFNNPSSLSMTFGSVKFDAVASKSKLQVNSAIDVFEIGTGKSSVELLLFSNVDDSMPLLNELHSSGDTITFKGTSTSSTNNILATAFSQLTFTVDFPAIPDIPPQTPSVTSDGK</sequence>
<feature type="compositionally biased region" description="Low complexity" evidence="1">
    <location>
        <begin position="36"/>
        <end position="60"/>
    </location>
</feature>
<dbReference type="AlphaFoldDB" id="A0AAD4H6Z9"/>
<feature type="compositionally biased region" description="Polar residues" evidence="1">
    <location>
        <begin position="178"/>
        <end position="236"/>
    </location>
</feature>
<feature type="chain" id="PRO_5042242784" evidence="2">
    <location>
        <begin position="22"/>
        <end position="747"/>
    </location>
</feature>
<dbReference type="Pfam" id="PF12505">
    <property type="entry name" value="DUF3712"/>
    <property type="match status" value="1"/>
</dbReference>
<feature type="compositionally biased region" description="Polar residues" evidence="1">
    <location>
        <begin position="110"/>
        <end position="124"/>
    </location>
</feature>
<evidence type="ECO:0000256" key="1">
    <source>
        <dbReference type="SAM" id="MobiDB-lite"/>
    </source>
</evidence>
<keyword evidence="2" id="KW-0732">Signal</keyword>
<comment type="caution">
    <text evidence="3">The sequence shown here is derived from an EMBL/GenBank/DDBJ whole genome shotgun (WGS) entry which is preliminary data.</text>
</comment>
<feature type="region of interest" description="Disordered" evidence="1">
    <location>
        <begin position="299"/>
        <end position="431"/>
    </location>
</feature>
<dbReference type="InterPro" id="IPR022185">
    <property type="entry name" value="DUF3712"/>
</dbReference>
<feature type="compositionally biased region" description="Low complexity" evidence="1">
    <location>
        <begin position="404"/>
        <end position="413"/>
    </location>
</feature>
<feature type="region of interest" description="Disordered" evidence="1">
    <location>
        <begin position="31"/>
        <end position="166"/>
    </location>
</feature>
<evidence type="ECO:0000256" key="2">
    <source>
        <dbReference type="SAM" id="SignalP"/>
    </source>
</evidence>
<feature type="region of interest" description="Disordered" evidence="1">
    <location>
        <begin position="178"/>
        <end position="237"/>
    </location>
</feature>
<name>A0AAD4H6Z9_9FUNG</name>
<evidence type="ECO:0000313" key="4">
    <source>
        <dbReference type="Proteomes" id="UP001194580"/>
    </source>
</evidence>
<feature type="compositionally biased region" description="Polar residues" evidence="1">
    <location>
        <begin position="312"/>
        <end position="332"/>
    </location>
</feature>
<reference evidence="3" key="1">
    <citation type="journal article" date="2020" name="Fungal Divers.">
        <title>Resolving the Mortierellaceae phylogeny through synthesis of multi-gene phylogenetics and phylogenomics.</title>
        <authorList>
            <person name="Vandepol N."/>
            <person name="Liber J."/>
            <person name="Desiro A."/>
            <person name="Na H."/>
            <person name="Kennedy M."/>
            <person name="Barry K."/>
            <person name="Grigoriev I.V."/>
            <person name="Miller A.N."/>
            <person name="O'Donnell K."/>
            <person name="Stajich J.E."/>
            <person name="Bonito G."/>
        </authorList>
    </citation>
    <scope>NUCLEOTIDE SEQUENCE</scope>
    <source>
        <strain evidence="3">NRRL 28262</strain>
    </source>
</reference>
<evidence type="ECO:0000313" key="3">
    <source>
        <dbReference type="EMBL" id="KAG0275284.1"/>
    </source>
</evidence>
<dbReference type="Proteomes" id="UP001194580">
    <property type="component" value="Unassembled WGS sequence"/>
</dbReference>
<gene>
    <name evidence="3" type="ORF">BGZ95_008967</name>
</gene>
<protein>
    <submittedName>
        <fullName evidence="3">Uncharacterized protein</fullName>
    </submittedName>
</protein>